<reference evidence="9" key="2">
    <citation type="submission" date="2021-08" db="EMBL/GenBank/DDBJ databases">
        <authorList>
            <person name="Tani A."/>
            <person name="Ola A."/>
            <person name="Ogura Y."/>
            <person name="Katsura K."/>
            <person name="Hayashi T."/>
        </authorList>
    </citation>
    <scope>NUCLEOTIDE SEQUENCE</scope>
    <source>
        <strain evidence="9">DSM 17168</strain>
    </source>
</reference>
<evidence type="ECO:0000256" key="4">
    <source>
        <dbReference type="ARBA" id="ARBA00022692"/>
    </source>
</evidence>
<evidence type="ECO:0000256" key="3">
    <source>
        <dbReference type="ARBA" id="ARBA00022475"/>
    </source>
</evidence>
<dbReference type="PANTHER" id="PTHR30151:SF0">
    <property type="entry name" value="ABC TRANSPORTER PERMEASE PROTEIN MJ0413-RELATED"/>
    <property type="match status" value="1"/>
</dbReference>
<keyword evidence="10" id="KW-1185">Reference proteome</keyword>
<comment type="similarity">
    <text evidence="7">Belongs to the binding-protein-dependent transport system permease family.</text>
</comment>
<feature type="transmembrane region" description="Helical" evidence="7">
    <location>
        <begin position="228"/>
        <end position="246"/>
    </location>
</feature>
<dbReference type="EMBL" id="BPQQ01000096">
    <property type="protein sequence ID" value="GJE03897.1"/>
    <property type="molecule type" value="Genomic_DNA"/>
</dbReference>
<keyword evidence="4 7" id="KW-0812">Transmembrane</keyword>
<keyword evidence="6 7" id="KW-0472">Membrane</keyword>
<dbReference type="PROSITE" id="PS50928">
    <property type="entry name" value="ABC_TM1"/>
    <property type="match status" value="1"/>
</dbReference>
<feature type="transmembrane region" description="Helical" evidence="7">
    <location>
        <begin position="195"/>
        <end position="216"/>
    </location>
</feature>
<feature type="domain" description="ABC transmembrane type-1" evidence="8">
    <location>
        <begin position="66"/>
        <end position="246"/>
    </location>
</feature>
<dbReference type="Proteomes" id="UP001055153">
    <property type="component" value="Unassembled WGS sequence"/>
</dbReference>
<comment type="caution">
    <text evidence="9">The sequence shown here is derived from an EMBL/GenBank/DDBJ whole genome shotgun (WGS) entry which is preliminary data.</text>
</comment>
<dbReference type="InterPro" id="IPR000515">
    <property type="entry name" value="MetI-like"/>
</dbReference>
<evidence type="ECO:0000256" key="6">
    <source>
        <dbReference type="ARBA" id="ARBA00023136"/>
    </source>
</evidence>
<dbReference type="CDD" id="cd06261">
    <property type="entry name" value="TM_PBP2"/>
    <property type="match status" value="1"/>
</dbReference>
<evidence type="ECO:0000313" key="10">
    <source>
        <dbReference type="Proteomes" id="UP001055153"/>
    </source>
</evidence>
<dbReference type="SUPFAM" id="SSF161098">
    <property type="entry name" value="MetI-like"/>
    <property type="match status" value="1"/>
</dbReference>
<gene>
    <name evidence="9" type="primary">ssuC_9</name>
    <name evidence="9" type="ORF">GMJLKIPL_5854</name>
</gene>
<evidence type="ECO:0000256" key="5">
    <source>
        <dbReference type="ARBA" id="ARBA00022989"/>
    </source>
</evidence>
<evidence type="ECO:0000256" key="2">
    <source>
        <dbReference type="ARBA" id="ARBA00022448"/>
    </source>
</evidence>
<dbReference type="Pfam" id="PF00528">
    <property type="entry name" value="BPD_transp_1"/>
    <property type="match status" value="1"/>
</dbReference>
<evidence type="ECO:0000259" key="8">
    <source>
        <dbReference type="PROSITE" id="PS50928"/>
    </source>
</evidence>
<evidence type="ECO:0000313" key="9">
    <source>
        <dbReference type="EMBL" id="GJE03897.1"/>
    </source>
</evidence>
<feature type="transmembrane region" description="Helical" evidence="7">
    <location>
        <begin position="132"/>
        <end position="151"/>
    </location>
</feature>
<keyword evidence="2 7" id="KW-0813">Transport</keyword>
<dbReference type="Gene3D" id="1.10.3720.10">
    <property type="entry name" value="MetI-like"/>
    <property type="match status" value="1"/>
</dbReference>
<feature type="transmembrane region" description="Helical" evidence="7">
    <location>
        <begin position="12"/>
        <end position="31"/>
    </location>
</feature>
<accession>A0ABQ4SL55</accession>
<feature type="transmembrane region" description="Helical" evidence="7">
    <location>
        <begin position="72"/>
        <end position="95"/>
    </location>
</feature>
<evidence type="ECO:0000256" key="1">
    <source>
        <dbReference type="ARBA" id="ARBA00004651"/>
    </source>
</evidence>
<reference evidence="9" key="1">
    <citation type="journal article" date="2021" name="Front. Microbiol.">
        <title>Comprehensive Comparative Genomics and Phenotyping of Methylobacterium Species.</title>
        <authorList>
            <person name="Alessa O."/>
            <person name="Ogura Y."/>
            <person name="Fujitani Y."/>
            <person name="Takami H."/>
            <person name="Hayashi T."/>
            <person name="Sahin N."/>
            <person name="Tani A."/>
        </authorList>
    </citation>
    <scope>NUCLEOTIDE SEQUENCE</scope>
    <source>
        <strain evidence="9">DSM 17168</strain>
    </source>
</reference>
<dbReference type="PANTHER" id="PTHR30151">
    <property type="entry name" value="ALKANE SULFONATE ABC TRANSPORTER-RELATED, MEMBRANE SUBUNIT"/>
    <property type="match status" value="1"/>
</dbReference>
<organism evidence="9 10">
    <name type="scientific">Methylobacterium isbiliense</name>
    <dbReference type="NCBI Taxonomy" id="315478"/>
    <lineage>
        <taxon>Bacteria</taxon>
        <taxon>Pseudomonadati</taxon>
        <taxon>Pseudomonadota</taxon>
        <taxon>Alphaproteobacteria</taxon>
        <taxon>Hyphomicrobiales</taxon>
        <taxon>Methylobacteriaceae</taxon>
        <taxon>Methylobacterium</taxon>
    </lineage>
</organism>
<evidence type="ECO:0000256" key="7">
    <source>
        <dbReference type="RuleBase" id="RU363032"/>
    </source>
</evidence>
<keyword evidence="5 7" id="KW-1133">Transmembrane helix</keyword>
<dbReference type="InterPro" id="IPR035906">
    <property type="entry name" value="MetI-like_sf"/>
</dbReference>
<sequence length="266" mass="28102">MSLAMASSAARPALSPAAVRLLLGIAVLILWEALPRLGLVPQLFLPALSQTLAALVGSAAEYGAHLLHTLRAIGIAMLVACGLGIGLGLLIGSVAPLRRTLQPLASGLYAVPIVILYPLFTAWFGIGPQSKIVFASVYGMLPCLLGTMAGIQTIDRQYLTVARSMRASRWQVIGRVLLPAAMPTVLSAFRVGGALVIVGVVVAEMLTSSEGIGYLISRYRTLLDSPHVFAGILLVVLLVVLFGALVQQVERRTAHWRFSTRSGEAG</sequence>
<comment type="subcellular location">
    <subcellularLocation>
        <location evidence="1 7">Cell membrane</location>
        <topology evidence="1 7">Multi-pass membrane protein</topology>
    </subcellularLocation>
</comment>
<keyword evidence="3" id="KW-1003">Cell membrane</keyword>
<feature type="transmembrane region" description="Helical" evidence="7">
    <location>
        <begin position="107"/>
        <end position="126"/>
    </location>
</feature>
<name>A0ABQ4SL55_9HYPH</name>
<proteinExistence type="inferred from homology"/>
<protein>
    <submittedName>
        <fullName evidence="9">Aliphatic sulfonates transport permease protein SsuC</fullName>
    </submittedName>
</protein>